<evidence type="ECO:0008006" key="5">
    <source>
        <dbReference type="Google" id="ProtNLM"/>
    </source>
</evidence>
<comment type="caution">
    <text evidence="3">The sequence shown here is derived from an EMBL/GenBank/DDBJ whole genome shotgun (WGS) entry which is preliminary data.</text>
</comment>
<dbReference type="EMBL" id="JBBNAE010000009">
    <property type="protein sequence ID" value="KAK9097544.1"/>
    <property type="molecule type" value="Genomic_DNA"/>
</dbReference>
<dbReference type="GO" id="GO:0005576">
    <property type="term" value="C:extracellular region"/>
    <property type="evidence" value="ECO:0007669"/>
    <property type="project" value="UniProtKB-SubCell"/>
</dbReference>
<accession>A0AAP0HTQ4</accession>
<dbReference type="GO" id="GO:0050482">
    <property type="term" value="P:arachidonate secretion"/>
    <property type="evidence" value="ECO:0007669"/>
    <property type="project" value="InterPro"/>
</dbReference>
<proteinExistence type="predicted"/>
<keyword evidence="4" id="KW-1185">Reference proteome</keyword>
<gene>
    <name evidence="3" type="ORF">Sjap_023041</name>
</gene>
<evidence type="ECO:0000256" key="2">
    <source>
        <dbReference type="ARBA" id="ARBA00022525"/>
    </source>
</evidence>
<dbReference type="AlphaFoldDB" id="A0AAP0HTQ4"/>
<comment type="subcellular location">
    <subcellularLocation>
        <location evidence="1">Secreted</location>
    </subcellularLocation>
</comment>
<sequence length="94" mass="10344">MGSIVDCCTVGALERSLVMALDACCMKHDVCIQYKNNDYLSAECNKEFLDCMDMFLKSGGYTFKGNKCDVEEVVDIISVVIEAALLAGRVLHKP</sequence>
<evidence type="ECO:0000313" key="4">
    <source>
        <dbReference type="Proteomes" id="UP001417504"/>
    </source>
</evidence>
<dbReference type="InterPro" id="IPR033113">
    <property type="entry name" value="PLA2_histidine"/>
</dbReference>
<evidence type="ECO:0000313" key="3">
    <source>
        <dbReference type="EMBL" id="KAK9097544.1"/>
    </source>
</evidence>
<reference evidence="3 4" key="1">
    <citation type="submission" date="2024-01" db="EMBL/GenBank/DDBJ databases">
        <title>Genome assemblies of Stephania.</title>
        <authorList>
            <person name="Yang L."/>
        </authorList>
    </citation>
    <scope>NUCLEOTIDE SEQUENCE [LARGE SCALE GENOMIC DNA]</scope>
    <source>
        <strain evidence="3">QJT</strain>
        <tissue evidence="3">Leaf</tissue>
    </source>
</reference>
<evidence type="ECO:0000256" key="1">
    <source>
        <dbReference type="ARBA" id="ARBA00004613"/>
    </source>
</evidence>
<dbReference type="Gene3D" id="1.20.90.10">
    <property type="entry name" value="Phospholipase A2 domain"/>
    <property type="match status" value="1"/>
</dbReference>
<protein>
    <recommendedName>
        <fullName evidence="5">Phospholipase A(2)</fullName>
    </recommendedName>
</protein>
<dbReference type="SUPFAM" id="SSF48619">
    <property type="entry name" value="Phospholipase A2, PLA2"/>
    <property type="match status" value="1"/>
</dbReference>
<dbReference type="Proteomes" id="UP001417504">
    <property type="component" value="Unassembled WGS sequence"/>
</dbReference>
<dbReference type="InterPro" id="IPR036444">
    <property type="entry name" value="PLipase_A2_dom_sf"/>
</dbReference>
<dbReference type="GO" id="GO:0004623">
    <property type="term" value="F:phospholipase A2 activity"/>
    <property type="evidence" value="ECO:0007669"/>
    <property type="project" value="InterPro"/>
</dbReference>
<dbReference type="PROSITE" id="PS00118">
    <property type="entry name" value="PA2_HIS"/>
    <property type="match status" value="1"/>
</dbReference>
<dbReference type="GO" id="GO:0006644">
    <property type="term" value="P:phospholipid metabolic process"/>
    <property type="evidence" value="ECO:0007669"/>
    <property type="project" value="InterPro"/>
</dbReference>
<keyword evidence="2" id="KW-0964">Secreted</keyword>
<organism evidence="3 4">
    <name type="scientific">Stephania japonica</name>
    <dbReference type="NCBI Taxonomy" id="461633"/>
    <lineage>
        <taxon>Eukaryota</taxon>
        <taxon>Viridiplantae</taxon>
        <taxon>Streptophyta</taxon>
        <taxon>Embryophyta</taxon>
        <taxon>Tracheophyta</taxon>
        <taxon>Spermatophyta</taxon>
        <taxon>Magnoliopsida</taxon>
        <taxon>Ranunculales</taxon>
        <taxon>Menispermaceae</taxon>
        <taxon>Menispermoideae</taxon>
        <taxon>Cissampelideae</taxon>
        <taxon>Stephania</taxon>
    </lineage>
</organism>
<name>A0AAP0HTQ4_9MAGN</name>